<dbReference type="AlphaFoldDB" id="A0A1F5DMJ2"/>
<protein>
    <recommendedName>
        <fullName evidence="3">Nucleoside triphosphate pyrophosphatase</fullName>
        <ecNumber evidence="3">3.6.1.9</ecNumber>
    </recommendedName>
    <alternativeName>
        <fullName evidence="3">Nucleotide pyrophosphatase</fullName>
        <shortName evidence="3">Nucleotide PPase</shortName>
    </alternativeName>
</protein>
<evidence type="ECO:0000313" key="5">
    <source>
        <dbReference type="Proteomes" id="UP000176791"/>
    </source>
</evidence>
<dbReference type="EMBL" id="MEZN01000019">
    <property type="protein sequence ID" value="OGD56260.1"/>
    <property type="molecule type" value="Genomic_DNA"/>
</dbReference>
<dbReference type="InterPro" id="IPR003697">
    <property type="entry name" value="Maf-like"/>
</dbReference>
<dbReference type="Gene3D" id="3.90.950.10">
    <property type="match status" value="1"/>
</dbReference>
<gene>
    <name evidence="4" type="ORF">A3E73_02365</name>
</gene>
<comment type="catalytic activity">
    <reaction evidence="3">
        <text>a ribonucleoside 5'-triphosphate + H2O = a ribonucleoside 5'-phosphate + diphosphate + H(+)</text>
        <dbReference type="Rhea" id="RHEA:23996"/>
        <dbReference type="ChEBI" id="CHEBI:15377"/>
        <dbReference type="ChEBI" id="CHEBI:15378"/>
        <dbReference type="ChEBI" id="CHEBI:33019"/>
        <dbReference type="ChEBI" id="CHEBI:58043"/>
        <dbReference type="ChEBI" id="CHEBI:61557"/>
        <dbReference type="EC" id="3.6.1.9"/>
    </reaction>
</comment>
<keyword evidence="3" id="KW-0546">Nucleotide metabolism</keyword>
<name>A0A1F5DMJ2_9BACT</name>
<dbReference type="PIRSF" id="PIRSF006305">
    <property type="entry name" value="Maf"/>
    <property type="match status" value="1"/>
</dbReference>
<comment type="caution">
    <text evidence="4">The sequence shown here is derived from an EMBL/GenBank/DDBJ whole genome shotgun (WGS) entry which is preliminary data.</text>
</comment>
<comment type="caution">
    <text evidence="3">Lacks conserved residue(s) required for the propagation of feature annotation.</text>
</comment>
<dbReference type="SUPFAM" id="SSF52972">
    <property type="entry name" value="ITPase-like"/>
    <property type="match status" value="1"/>
</dbReference>
<dbReference type="GO" id="GO:0047429">
    <property type="term" value="F:nucleoside triphosphate diphosphatase activity"/>
    <property type="evidence" value="ECO:0007669"/>
    <property type="project" value="UniProtKB-EC"/>
</dbReference>
<comment type="subcellular location">
    <subcellularLocation>
        <location evidence="3">Cytoplasm</location>
    </subcellularLocation>
</comment>
<keyword evidence="2 3" id="KW-0378">Hydrolase</keyword>
<proteinExistence type="inferred from homology"/>
<evidence type="ECO:0000256" key="3">
    <source>
        <dbReference type="HAMAP-Rule" id="MF_00528"/>
    </source>
</evidence>
<dbReference type="EC" id="3.6.1.9" evidence="3"/>
<feature type="active site" description="Proton acceptor" evidence="3">
    <location>
        <position position="67"/>
    </location>
</feature>
<dbReference type="GO" id="GO:0005737">
    <property type="term" value="C:cytoplasm"/>
    <property type="evidence" value="ECO:0007669"/>
    <property type="project" value="UniProtKB-SubCell"/>
</dbReference>
<dbReference type="PANTHER" id="PTHR43213">
    <property type="entry name" value="BIFUNCTIONAL DTTP/UTP PYROPHOSPHATASE/METHYLTRANSFERASE PROTEIN-RELATED"/>
    <property type="match status" value="1"/>
</dbReference>
<dbReference type="PANTHER" id="PTHR43213:SF5">
    <property type="entry name" value="BIFUNCTIONAL DTTP_UTP PYROPHOSPHATASE_METHYLTRANSFERASE PROTEIN-RELATED"/>
    <property type="match status" value="1"/>
</dbReference>
<dbReference type="GO" id="GO:0009117">
    <property type="term" value="P:nucleotide metabolic process"/>
    <property type="evidence" value="ECO:0007669"/>
    <property type="project" value="UniProtKB-KW"/>
</dbReference>
<dbReference type="Pfam" id="PF02545">
    <property type="entry name" value="Maf"/>
    <property type="match status" value="1"/>
</dbReference>
<organism evidence="4 5">
    <name type="scientific">Candidatus Beckwithbacteria bacterium RIFCSPHIGHO2_12_FULL_47_17</name>
    <dbReference type="NCBI Taxonomy" id="1797460"/>
    <lineage>
        <taxon>Bacteria</taxon>
        <taxon>Candidatus Beckwithiibacteriota</taxon>
    </lineage>
</organism>
<comment type="catalytic activity">
    <reaction evidence="3">
        <text>a 2'-deoxyribonucleoside 5'-triphosphate + H2O = a 2'-deoxyribonucleoside 5'-phosphate + diphosphate + H(+)</text>
        <dbReference type="Rhea" id="RHEA:44644"/>
        <dbReference type="ChEBI" id="CHEBI:15377"/>
        <dbReference type="ChEBI" id="CHEBI:15378"/>
        <dbReference type="ChEBI" id="CHEBI:33019"/>
        <dbReference type="ChEBI" id="CHEBI:61560"/>
        <dbReference type="ChEBI" id="CHEBI:65317"/>
        <dbReference type="EC" id="3.6.1.9"/>
    </reaction>
</comment>
<accession>A0A1F5DMJ2</accession>
<comment type="similarity">
    <text evidence="3">Belongs to the Maf family.</text>
</comment>
<dbReference type="HAMAP" id="MF_00528">
    <property type="entry name" value="Maf"/>
    <property type="match status" value="1"/>
</dbReference>
<comment type="cofactor">
    <cofactor evidence="1 3">
        <name>a divalent metal cation</name>
        <dbReference type="ChEBI" id="CHEBI:60240"/>
    </cofactor>
</comment>
<dbReference type="Proteomes" id="UP000176791">
    <property type="component" value="Unassembled WGS sequence"/>
</dbReference>
<dbReference type="STRING" id="1797460.A3E73_02365"/>
<evidence type="ECO:0000313" key="4">
    <source>
        <dbReference type="EMBL" id="OGD56260.1"/>
    </source>
</evidence>
<comment type="function">
    <text evidence="3">Nucleoside triphosphate pyrophosphatase. May have a dual role in cell division arrest and in preventing the incorporation of modified nucleotides into cellular nucleic acids.</text>
</comment>
<keyword evidence="3" id="KW-0963">Cytoplasm</keyword>
<reference evidence="4 5" key="1">
    <citation type="journal article" date="2016" name="Nat. Commun.">
        <title>Thousands of microbial genomes shed light on interconnected biogeochemical processes in an aquifer system.</title>
        <authorList>
            <person name="Anantharaman K."/>
            <person name="Brown C.T."/>
            <person name="Hug L.A."/>
            <person name="Sharon I."/>
            <person name="Castelle C.J."/>
            <person name="Probst A.J."/>
            <person name="Thomas B.C."/>
            <person name="Singh A."/>
            <person name="Wilkins M.J."/>
            <person name="Karaoz U."/>
            <person name="Brodie E.L."/>
            <person name="Williams K.H."/>
            <person name="Hubbard S.S."/>
            <person name="Banfield J.F."/>
        </authorList>
    </citation>
    <scope>NUCLEOTIDE SEQUENCE [LARGE SCALE GENOMIC DNA]</scope>
</reference>
<dbReference type="InterPro" id="IPR029001">
    <property type="entry name" value="ITPase-like_fam"/>
</dbReference>
<evidence type="ECO:0000256" key="1">
    <source>
        <dbReference type="ARBA" id="ARBA00001968"/>
    </source>
</evidence>
<evidence type="ECO:0000256" key="2">
    <source>
        <dbReference type="ARBA" id="ARBA00022801"/>
    </source>
</evidence>
<sequence>MNITLASDSPRRKQLLGLLVPEFKAVSHKVNEDEYQGATAEDLVGQLAMAKATSIEPPDGGIVIGSDLMVVKRDKFMSKPKDLEQAREYLKLLSGKTHSVFCSVAVASQDKVLMSVASSWVGMKKYDEKIIDAYIKKFHVLDKGGAYAIQFELPGYGSLVEHFGGGITTIIGLPLDHLENLLKEFEVKPKADWSKQCKIETGYDY</sequence>